<organism evidence="5 6">
    <name type="scientific">Linderina pennispora</name>
    <dbReference type="NCBI Taxonomy" id="61395"/>
    <lineage>
        <taxon>Eukaryota</taxon>
        <taxon>Fungi</taxon>
        <taxon>Fungi incertae sedis</taxon>
        <taxon>Zoopagomycota</taxon>
        <taxon>Kickxellomycotina</taxon>
        <taxon>Kickxellomycetes</taxon>
        <taxon>Kickxellales</taxon>
        <taxon>Kickxellaceae</taxon>
        <taxon>Linderina</taxon>
    </lineage>
</organism>
<dbReference type="AlphaFoldDB" id="A0A1Y1W288"/>
<dbReference type="PANTHER" id="PTHR42748">
    <property type="entry name" value="NITROGEN METABOLITE REPRESSION PROTEIN NMRA FAMILY MEMBER"/>
    <property type="match status" value="1"/>
</dbReference>
<dbReference type="GeneID" id="63808453"/>
<proteinExistence type="inferred from homology"/>
<dbReference type="Pfam" id="PF05368">
    <property type="entry name" value="NmrA"/>
    <property type="match status" value="1"/>
</dbReference>
<dbReference type="Gene3D" id="3.90.25.10">
    <property type="entry name" value="UDP-galactose 4-epimerase, domain 1"/>
    <property type="match status" value="1"/>
</dbReference>
<evidence type="ECO:0000256" key="3">
    <source>
        <dbReference type="ARBA" id="ARBA00023002"/>
    </source>
</evidence>
<dbReference type="CDD" id="cd05251">
    <property type="entry name" value="NmrA_like_SDR_a"/>
    <property type="match status" value="1"/>
</dbReference>
<reference evidence="5 6" key="1">
    <citation type="submission" date="2016-07" db="EMBL/GenBank/DDBJ databases">
        <title>Pervasive Adenine N6-methylation of Active Genes in Fungi.</title>
        <authorList>
            <consortium name="DOE Joint Genome Institute"/>
            <person name="Mondo S.J."/>
            <person name="Dannebaum R.O."/>
            <person name="Kuo R.C."/>
            <person name="Labutti K."/>
            <person name="Haridas S."/>
            <person name="Kuo A."/>
            <person name="Salamov A."/>
            <person name="Ahrendt S.R."/>
            <person name="Lipzen A."/>
            <person name="Sullivan W."/>
            <person name="Andreopoulos W.B."/>
            <person name="Clum A."/>
            <person name="Lindquist E."/>
            <person name="Daum C."/>
            <person name="Ramamoorthy G.K."/>
            <person name="Gryganskyi A."/>
            <person name="Culley D."/>
            <person name="Magnuson J.K."/>
            <person name="James T.Y."/>
            <person name="O'Malley M.A."/>
            <person name="Stajich J.E."/>
            <person name="Spatafora J.W."/>
            <person name="Visel A."/>
            <person name="Grigoriev I.V."/>
        </authorList>
    </citation>
    <scope>NUCLEOTIDE SEQUENCE [LARGE SCALE GENOMIC DNA]</scope>
    <source>
        <strain evidence="5 6">ATCC 12442</strain>
    </source>
</reference>
<evidence type="ECO:0000256" key="2">
    <source>
        <dbReference type="ARBA" id="ARBA00022857"/>
    </source>
</evidence>
<feature type="domain" description="NmrA-like" evidence="4">
    <location>
        <begin position="2"/>
        <end position="278"/>
    </location>
</feature>
<dbReference type="GO" id="GO:0016491">
    <property type="term" value="F:oxidoreductase activity"/>
    <property type="evidence" value="ECO:0007669"/>
    <property type="project" value="UniProtKB-KW"/>
</dbReference>
<dbReference type="STRING" id="61395.A0A1Y1W288"/>
<gene>
    <name evidence="5" type="ORF">DL89DRAFT_55464</name>
</gene>
<protein>
    <submittedName>
        <fullName evidence="5">NAD(P)-binding protein</fullName>
    </submittedName>
</protein>
<keyword evidence="2" id="KW-0521">NADP</keyword>
<dbReference type="GO" id="GO:0005634">
    <property type="term" value="C:nucleus"/>
    <property type="evidence" value="ECO:0007669"/>
    <property type="project" value="TreeGrafter"/>
</dbReference>
<dbReference type="Proteomes" id="UP000193922">
    <property type="component" value="Unassembled WGS sequence"/>
</dbReference>
<comment type="similarity">
    <text evidence="1">Belongs to the NmrA-type oxidoreductase family.</text>
</comment>
<sequence length="313" mass="34749">MSEIVAIIGATGAQGGSVLTSLYSASDKYQLRAVTRNVDSTRVKELRAQYPGVEWVAADNNDVESLRSAFKNVDIVFSTTNYLQPEIFAKVDAGDLDAEFKQGKNIVDAAVAEGVKHFVYSSLESPSQGSNGKYSKAYEPEGKQKIEQYARSHSDKIKGYFVYAAFYFQNFLHAGIWSTNSNGEKTVTFGYPLPADARQPYVDIEVDFGNTVRGILDGRASYEGKTVKIAEGDYTGPEIAEAFTRATGIPADYVHYKVPELDRAEINEMLDYFVEFGPFSVPGFVDAKPASNTPFKTVDDFWQRYSAYRPEEH</sequence>
<dbReference type="PANTHER" id="PTHR42748:SF30">
    <property type="entry name" value="NMRA-LIKE DOMAIN-CONTAINING PROTEIN"/>
    <property type="match status" value="1"/>
</dbReference>
<dbReference type="RefSeq" id="XP_040741166.1">
    <property type="nucleotide sequence ID" value="XM_040891805.1"/>
</dbReference>
<dbReference type="InterPro" id="IPR036291">
    <property type="entry name" value="NAD(P)-bd_dom_sf"/>
</dbReference>
<dbReference type="InterPro" id="IPR008030">
    <property type="entry name" value="NmrA-like"/>
</dbReference>
<dbReference type="SUPFAM" id="SSF51735">
    <property type="entry name" value="NAD(P)-binding Rossmann-fold domains"/>
    <property type="match status" value="1"/>
</dbReference>
<dbReference type="EMBL" id="MCFD01000013">
    <property type="protein sequence ID" value="ORX67244.1"/>
    <property type="molecule type" value="Genomic_DNA"/>
</dbReference>
<keyword evidence="3" id="KW-0560">Oxidoreductase</keyword>
<name>A0A1Y1W288_9FUNG</name>
<comment type="caution">
    <text evidence="5">The sequence shown here is derived from an EMBL/GenBank/DDBJ whole genome shotgun (WGS) entry which is preliminary data.</text>
</comment>
<dbReference type="Gene3D" id="3.40.50.720">
    <property type="entry name" value="NAD(P)-binding Rossmann-like Domain"/>
    <property type="match status" value="1"/>
</dbReference>
<dbReference type="OrthoDB" id="3358371at2759"/>
<evidence type="ECO:0000259" key="4">
    <source>
        <dbReference type="Pfam" id="PF05368"/>
    </source>
</evidence>
<accession>A0A1Y1W288</accession>
<keyword evidence="6" id="KW-1185">Reference proteome</keyword>
<dbReference type="InterPro" id="IPR051164">
    <property type="entry name" value="NmrA-like_oxidored"/>
</dbReference>
<evidence type="ECO:0000256" key="1">
    <source>
        <dbReference type="ARBA" id="ARBA00006328"/>
    </source>
</evidence>
<evidence type="ECO:0000313" key="6">
    <source>
        <dbReference type="Proteomes" id="UP000193922"/>
    </source>
</evidence>
<evidence type="ECO:0000313" key="5">
    <source>
        <dbReference type="EMBL" id="ORX67244.1"/>
    </source>
</evidence>